<evidence type="ECO:0000313" key="5">
    <source>
        <dbReference type="Proteomes" id="UP001375240"/>
    </source>
</evidence>
<comment type="caution">
    <text evidence="4">The sequence shown here is derived from an EMBL/GenBank/DDBJ whole genome shotgun (WGS) entry which is preliminary data.</text>
</comment>
<dbReference type="InterPro" id="IPR036259">
    <property type="entry name" value="MFS_trans_sf"/>
</dbReference>
<sequence>MGITEETQAHKKWPYQGRYPIQTSFSSLFCEGSIPGGGLRSPFYLDRGTMGSITKSQANVSESSLFTTVETEIDLKDSTDDVSQKKLGEVIVYELSKSEGSTNGSISEESLVDGAELAQQPKDESTPPDGGYGWVCVACAMFLNICSWGINGSFGVYLSFYLTHEPPLYPRATALHYAFIGGLIIGCAMLVSPITNLLIRQFSSRVTLLTGTTLQFVSLIVASFATQLWLLYLVQGAVFGLGMGMVSAVSVSILPQWFDKKRSIASGIAAAGSGVGGLVFSLGTNAMLQQPHIGLAWTFRITAILTFAVNVICSLLMRDRNKKINPDIRMFDVKILKRVEFLYLSGWGTCSMLAYIIVLYSLPNYGVSVGLTQKQGSILSAMLNLGNSIGRPLIGLYSDTWGRINIAGALTFACALTIFAIWINTTSFGVLIFFALLNGGICGTFWTTVGPVTAEVISLKELPSGLNLIWLLMFLPLTFSEAIGLALVQPEGRSDNKDSYRWLQVFTGLLYFVGSIMVLFVRVWKIGEEDEKAGDSKPEERFGRGRRRLFRWVKV</sequence>
<dbReference type="CDD" id="cd17352">
    <property type="entry name" value="MFS_MCT_SLC16"/>
    <property type="match status" value="1"/>
</dbReference>
<reference evidence="4 5" key="1">
    <citation type="submission" date="2019-10" db="EMBL/GenBank/DDBJ databases">
        <authorList>
            <person name="Palmer J.M."/>
        </authorList>
    </citation>
    <scope>NUCLEOTIDE SEQUENCE [LARGE SCALE GENOMIC DNA]</scope>
    <source>
        <strain evidence="4 5">TWF696</strain>
    </source>
</reference>
<feature type="transmembrane region" description="Helical" evidence="3">
    <location>
        <begin position="430"/>
        <end position="448"/>
    </location>
</feature>
<feature type="transmembrane region" description="Helical" evidence="3">
    <location>
        <begin position="294"/>
        <end position="318"/>
    </location>
</feature>
<feature type="transmembrane region" description="Helical" evidence="3">
    <location>
        <begin position="174"/>
        <end position="199"/>
    </location>
</feature>
<dbReference type="GO" id="GO:0022857">
    <property type="term" value="F:transmembrane transporter activity"/>
    <property type="evidence" value="ECO:0007669"/>
    <property type="project" value="InterPro"/>
</dbReference>
<dbReference type="InterPro" id="IPR050327">
    <property type="entry name" value="Proton-linked_MCT"/>
</dbReference>
<name>A0AAV9UAP0_9PEZI</name>
<evidence type="ECO:0000256" key="2">
    <source>
        <dbReference type="ARBA" id="ARBA00006727"/>
    </source>
</evidence>
<keyword evidence="3" id="KW-1133">Transmembrane helix</keyword>
<feature type="transmembrane region" description="Helical" evidence="3">
    <location>
        <begin position="404"/>
        <end position="423"/>
    </location>
</feature>
<dbReference type="EMBL" id="JAVHNQ010000011">
    <property type="protein sequence ID" value="KAK6336362.1"/>
    <property type="molecule type" value="Genomic_DNA"/>
</dbReference>
<dbReference type="InterPro" id="IPR011701">
    <property type="entry name" value="MFS"/>
</dbReference>
<feature type="transmembrane region" description="Helical" evidence="3">
    <location>
        <begin position="232"/>
        <end position="254"/>
    </location>
</feature>
<organism evidence="4 5">
    <name type="scientific">Orbilia brochopaga</name>
    <dbReference type="NCBI Taxonomy" id="3140254"/>
    <lineage>
        <taxon>Eukaryota</taxon>
        <taxon>Fungi</taxon>
        <taxon>Dikarya</taxon>
        <taxon>Ascomycota</taxon>
        <taxon>Pezizomycotina</taxon>
        <taxon>Orbiliomycetes</taxon>
        <taxon>Orbiliales</taxon>
        <taxon>Orbiliaceae</taxon>
        <taxon>Orbilia</taxon>
    </lineage>
</organism>
<comment type="subcellular location">
    <subcellularLocation>
        <location evidence="1">Membrane</location>
        <topology evidence="1">Multi-pass membrane protein</topology>
    </subcellularLocation>
</comment>
<dbReference type="PANTHER" id="PTHR11360:SF315">
    <property type="entry name" value="TRANSPORTER MCH2-RELATED"/>
    <property type="match status" value="1"/>
</dbReference>
<dbReference type="SUPFAM" id="SSF103473">
    <property type="entry name" value="MFS general substrate transporter"/>
    <property type="match status" value="1"/>
</dbReference>
<evidence type="ECO:0000256" key="3">
    <source>
        <dbReference type="SAM" id="Phobius"/>
    </source>
</evidence>
<keyword evidence="5" id="KW-1185">Reference proteome</keyword>
<gene>
    <name evidence="4" type="ORF">TWF696_001923</name>
</gene>
<feature type="transmembrane region" description="Helical" evidence="3">
    <location>
        <begin position="500"/>
        <end position="521"/>
    </location>
</feature>
<dbReference type="GO" id="GO:0016020">
    <property type="term" value="C:membrane"/>
    <property type="evidence" value="ECO:0007669"/>
    <property type="project" value="UniProtKB-SubCell"/>
</dbReference>
<dbReference type="Proteomes" id="UP001375240">
    <property type="component" value="Unassembled WGS sequence"/>
</dbReference>
<feature type="transmembrane region" description="Helical" evidence="3">
    <location>
        <begin position="468"/>
        <end position="488"/>
    </location>
</feature>
<dbReference type="PANTHER" id="PTHR11360">
    <property type="entry name" value="MONOCARBOXYLATE TRANSPORTER"/>
    <property type="match status" value="1"/>
</dbReference>
<dbReference type="Gene3D" id="1.20.1250.20">
    <property type="entry name" value="MFS general substrate transporter like domains"/>
    <property type="match status" value="2"/>
</dbReference>
<feature type="transmembrane region" description="Helical" evidence="3">
    <location>
        <begin position="132"/>
        <end position="154"/>
    </location>
</feature>
<feature type="transmembrane region" description="Helical" evidence="3">
    <location>
        <begin position="206"/>
        <end position="226"/>
    </location>
</feature>
<evidence type="ECO:0000256" key="1">
    <source>
        <dbReference type="ARBA" id="ARBA00004141"/>
    </source>
</evidence>
<feature type="transmembrane region" description="Helical" evidence="3">
    <location>
        <begin position="339"/>
        <end position="362"/>
    </location>
</feature>
<protein>
    <submittedName>
        <fullName evidence="4">Uncharacterized protein</fullName>
    </submittedName>
</protein>
<comment type="similarity">
    <text evidence="2">Belongs to the major facilitator superfamily. Monocarboxylate porter (TC 2.A.1.13) family.</text>
</comment>
<evidence type="ECO:0000313" key="4">
    <source>
        <dbReference type="EMBL" id="KAK6336362.1"/>
    </source>
</evidence>
<dbReference type="AlphaFoldDB" id="A0AAV9UAP0"/>
<accession>A0AAV9UAP0</accession>
<keyword evidence="3" id="KW-0472">Membrane</keyword>
<feature type="transmembrane region" description="Helical" evidence="3">
    <location>
        <begin position="266"/>
        <end position="288"/>
    </location>
</feature>
<dbReference type="Pfam" id="PF07690">
    <property type="entry name" value="MFS_1"/>
    <property type="match status" value="1"/>
</dbReference>
<keyword evidence="3" id="KW-0812">Transmembrane</keyword>
<proteinExistence type="inferred from homology"/>